<dbReference type="Proteomes" id="UP000825009">
    <property type="component" value="Chromosome"/>
</dbReference>
<evidence type="ECO:0000256" key="1">
    <source>
        <dbReference type="ARBA" id="ARBA00004651"/>
    </source>
</evidence>
<feature type="transmembrane region" description="Helical" evidence="6">
    <location>
        <begin position="343"/>
        <end position="361"/>
    </location>
</feature>
<evidence type="ECO:0000313" key="8">
    <source>
        <dbReference type="Proteomes" id="UP000825009"/>
    </source>
</evidence>
<dbReference type="PANTHER" id="PTHR33529">
    <property type="entry name" value="SLR0882 PROTEIN-RELATED"/>
    <property type="match status" value="1"/>
</dbReference>
<dbReference type="PANTHER" id="PTHR33529:SF6">
    <property type="entry name" value="YJGP_YJGQ FAMILY PERMEASE"/>
    <property type="match status" value="1"/>
</dbReference>
<keyword evidence="5 6" id="KW-0472">Membrane</keyword>
<organism evidence="7 8">
    <name type="scientific">Gymnodinialimonas ceratoperidinii</name>
    <dbReference type="NCBI Taxonomy" id="2856823"/>
    <lineage>
        <taxon>Bacteria</taxon>
        <taxon>Pseudomonadati</taxon>
        <taxon>Pseudomonadota</taxon>
        <taxon>Alphaproteobacteria</taxon>
        <taxon>Rhodobacterales</taxon>
        <taxon>Paracoccaceae</taxon>
        <taxon>Gymnodinialimonas</taxon>
    </lineage>
</organism>
<evidence type="ECO:0000256" key="6">
    <source>
        <dbReference type="SAM" id="Phobius"/>
    </source>
</evidence>
<name>A0A8F6TVP2_9RHOB</name>
<dbReference type="GO" id="GO:0055085">
    <property type="term" value="P:transmembrane transport"/>
    <property type="evidence" value="ECO:0007669"/>
    <property type="project" value="InterPro"/>
</dbReference>
<keyword evidence="8" id="KW-1185">Reference proteome</keyword>
<dbReference type="RefSeq" id="WP_219000959.1">
    <property type="nucleotide sequence ID" value="NZ_CP079194.1"/>
</dbReference>
<dbReference type="InterPro" id="IPR030922">
    <property type="entry name" value="LptF"/>
</dbReference>
<evidence type="ECO:0000313" key="7">
    <source>
        <dbReference type="EMBL" id="QXT38763.1"/>
    </source>
</evidence>
<dbReference type="KEGG" id="gce:KYE46_12565"/>
<feature type="transmembrane region" description="Helical" evidence="6">
    <location>
        <begin position="280"/>
        <end position="299"/>
    </location>
</feature>
<keyword evidence="4 6" id="KW-1133">Transmembrane helix</keyword>
<dbReference type="NCBIfam" id="TIGR04407">
    <property type="entry name" value="LptF_YjgP"/>
    <property type="match status" value="1"/>
</dbReference>
<dbReference type="EMBL" id="CP079194">
    <property type="protein sequence ID" value="QXT38763.1"/>
    <property type="molecule type" value="Genomic_DNA"/>
</dbReference>
<evidence type="ECO:0000256" key="2">
    <source>
        <dbReference type="ARBA" id="ARBA00022475"/>
    </source>
</evidence>
<reference evidence="7 8" key="1">
    <citation type="submission" date="2021-07" db="EMBL/GenBank/DDBJ databases">
        <title>A novel Jannaschia species isolated from marine dinoflagellate Ceratoperidinium margalefii.</title>
        <authorList>
            <person name="Jiang Y."/>
            <person name="Li Z."/>
        </authorList>
    </citation>
    <scope>NUCLEOTIDE SEQUENCE [LARGE SCALE GENOMIC DNA]</scope>
    <source>
        <strain evidence="7 8">J12C1-MA-4</strain>
    </source>
</reference>
<feature type="transmembrane region" description="Helical" evidence="6">
    <location>
        <begin position="99"/>
        <end position="122"/>
    </location>
</feature>
<dbReference type="GO" id="GO:0043190">
    <property type="term" value="C:ATP-binding cassette (ABC) transporter complex"/>
    <property type="evidence" value="ECO:0007669"/>
    <property type="project" value="InterPro"/>
</dbReference>
<feature type="transmembrane region" description="Helical" evidence="6">
    <location>
        <begin position="306"/>
        <end position="323"/>
    </location>
</feature>
<dbReference type="InterPro" id="IPR005495">
    <property type="entry name" value="LptG/LptF_permease"/>
</dbReference>
<dbReference type="Pfam" id="PF03739">
    <property type="entry name" value="LptF_LptG"/>
    <property type="match status" value="1"/>
</dbReference>
<dbReference type="GO" id="GO:0015920">
    <property type="term" value="P:lipopolysaccharide transport"/>
    <property type="evidence" value="ECO:0007669"/>
    <property type="project" value="TreeGrafter"/>
</dbReference>
<dbReference type="AlphaFoldDB" id="A0A8F6TVP2"/>
<comment type="subcellular location">
    <subcellularLocation>
        <location evidence="1">Cell membrane</location>
        <topology evidence="1">Multi-pass membrane protein</topology>
    </subcellularLocation>
</comment>
<proteinExistence type="predicted"/>
<feature type="transmembrane region" description="Helical" evidence="6">
    <location>
        <begin position="12"/>
        <end position="29"/>
    </location>
</feature>
<gene>
    <name evidence="7" type="primary">lptF</name>
    <name evidence="7" type="ORF">KYE46_12565</name>
</gene>
<evidence type="ECO:0000256" key="3">
    <source>
        <dbReference type="ARBA" id="ARBA00022692"/>
    </source>
</evidence>
<evidence type="ECO:0000256" key="5">
    <source>
        <dbReference type="ARBA" id="ARBA00023136"/>
    </source>
</evidence>
<evidence type="ECO:0000256" key="4">
    <source>
        <dbReference type="ARBA" id="ARBA00022989"/>
    </source>
</evidence>
<keyword evidence="3 6" id="KW-0812">Transmembrane</keyword>
<accession>A0A8F6TVP2</accession>
<keyword evidence="2" id="KW-1003">Cell membrane</keyword>
<protein>
    <submittedName>
        <fullName evidence="7">LPS export ABC transporter permease LptF</fullName>
    </submittedName>
</protein>
<feature type="transmembrane region" description="Helical" evidence="6">
    <location>
        <begin position="59"/>
        <end position="78"/>
    </location>
</feature>
<sequence length="372" mass="40858">MGQYDRYILRQLVMLFGFFSLVLVSVYWVNQAARLFDSLIADGQNVGVFLEFSALTLPWIVQLILPVSAFVATLYIFNRLIGDSELVVLQTAGLSALRLLRPVLAFGLLMALLVALLSNVLAPSARSQFVQRQAEVRDDLTGRFLRAGEFIHPGNGLTVYIRDISPLGEFRDLFLQDTSTEGVEVTYTATNALLVRSETGPRLVMFDGLAQTLDLETGRLSTISFNDFTYSVDSLLNDGGRRRVDVRELPTPLLLTADAELAAALNLDLAKMVFEGHDRLAQSLFVIFVPLIGAASLMLGSFSRFGVWKQILVAVALVLPMQIVRNAGEAAVRADAEAWPMAYAQPALSALIAAGMVTLAMRRSTRWRSIPA</sequence>